<dbReference type="AlphaFoldDB" id="M3DIQ9"/>
<feature type="transmembrane region" description="Helical" evidence="8">
    <location>
        <begin position="293"/>
        <end position="310"/>
    </location>
</feature>
<dbReference type="GO" id="GO:0016758">
    <property type="term" value="F:hexosyltransferase activity"/>
    <property type="evidence" value="ECO:0007669"/>
    <property type="project" value="InterPro"/>
</dbReference>
<evidence type="ECO:0000256" key="7">
    <source>
        <dbReference type="ARBA" id="ARBA00024033"/>
    </source>
</evidence>
<feature type="transmembrane region" description="Helical" evidence="8">
    <location>
        <begin position="101"/>
        <end position="120"/>
    </location>
</feature>
<evidence type="ECO:0000313" key="9">
    <source>
        <dbReference type="EMBL" id="EMF21231.1"/>
    </source>
</evidence>
<feature type="transmembrane region" description="Helical" evidence="8">
    <location>
        <begin position="317"/>
        <end position="336"/>
    </location>
</feature>
<feature type="transmembrane region" description="Helical" evidence="8">
    <location>
        <begin position="169"/>
        <end position="196"/>
    </location>
</feature>
<reference evidence="9 10" key="1">
    <citation type="journal article" date="2013" name="Genome Announc.">
        <title>Draft Genome Sequence of Streptomyces gancidicus Strain BKS 13-15.</title>
        <authorList>
            <person name="Kumar S."/>
            <person name="Kaur N."/>
            <person name="Singh N.K."/>
            <person name="Raghava G.P."/>
            <person name="Mayilraj S."/>
        </authorList>
    </citation>
    <scope>NUCLEOTIDE SEQUENCE [LARGE SCALE GENOMIC DNA]</scope>
    <source>
        <strain evidence="9 10">BKS 13-15</strain>
    </source>
</reference>
<dbReference type="PIRSF" id="PIRSF010361">
    <property type="entry name" value="UCP010361"/>
    <property type="match status" value="1"/>
</dbReference>
<feature type="transmembrane region" description="Helical" evidence="8">
    <location>
        <begin position="237"/>
        <end position="258"/>
    </location>
</feature>
<keyword evidence="2" id="KW-1003">Cell membrane</keyword>
<dbReference type="Proteomes" id="UP000011732">
    <property type="component" value="Unassembled WGS sequence"/>
</dbReference>
<evidence type="ECO:0000256" key="4">
    <source>
        <dbReference type="ARBA" id="ARBA00022692"/>
    </source>
</evidence>
<evidence type="ECO:0000256" key="3">
    <source>
        <dbReference type="ARBA" id="ARBA00022679"/>
    </source>
</evidence>
<keyword evidence="6 8" id="KW-0472">Membrane</keyword>
<accession>M3DIQ9</accession>
<keyword evidence="5 8" id="KW-1133">Transmembrane helix</keyword>
<keyword evidence="3" id="KW-0808">Transferase</keyword>
<evidence type="ECO:0000256" key="5">
    <source>
        <dbReference type="ARBA" id="ARBA00022989"/>
    </source>
</evidence>
<comment type="similarity">
    <text evidence="7">Belongs to the glycosyltransferase 87 family.</text>
</comment>
<dbReference type="PATRIC" id="fig|1284664.3.peg.6409"/>
<dbReference type="InterPro" id="IPR018584">
    <property type="entry name" value="GT87"/>
</dbReference>
<evidence type="ECO:0008006" key="11">
    <source>
        <dbReference type="Google" id="ProtNLM"/>
    </source>
</evidence>
<dbReference type="GO" id="GO:0005886">
    <property type="term" value="C:plasma membrane"/>
    <property type="evidence" value="ECO:0007669"/>
    <property type="project" value="UniProtKB-SubCell"/>
</dbReference>
<comment type="subcellular location">
    <subcellularLocation>
        <location evidence="1">Cell membrane</location>
        <topology evidence="1">Multi-pass membrane protein</topology>
    </subcellularLocation>
</comment>
<evidence type="ECO:0000256" key="1">
    <source>
        <dbReference type="ARBA" id="ARBA00004651"/>
    </source>
</evidence>
<dbReference type="InterPro" id="IPR016570">
    <property type="entry name" value="UCP010361"/>
</dbReference>
<evidence type="ECO:0000256" key="8">
    <source>
        <dbReference type="SAM" id="Phobius"/>
    </source>
</evidence>
<dbReference type="EMBL" id="AOHP01000165">
    <property type="protein sequence ID" value="EMF21231.1"/>
    <property type="molecule type" value="Genomic_DNA"/>
</dbReference>
<evidence type="ECO:0000256" key="2">
    <source>
        <dbReference type="ARBA" id="ARBA00022475"/>
    </source>
</evidence>
<protein>
    <recommendedName>
        <fullName evidence="11">Integral membrane protein</fullName>
    </recommendedName>
</protein>
<dbReference type="Pfam" id="PF09594">
    <property type="entry name" value="GT87"/>
    <property type="match status" value="1"/>
</dbReference>
<name>M3DIQ9_STREZ</name>
<keyword evidence="4 8" id="KW-0812">Transmembrane</keyword>
<evidence type="ECO:0000313" key="10">
    <source>
        <dbReference type="Proteomes" id="UP000011732"/>
    </source>
</evidence>
<feature type="transmembrane region" description="Helical" evidence="8">
    <location>
        <begin position="342"/>
        <end position="367"/>
    </location>
</feature>
<feature type="transmembrane region" description="Helical" evidence="8">
    <location>
        <begin position="69"/>
        <end position="89"/>
    </location>
</feature>
<gene>
    <name evidence="9" type="ORF">H114_32019</name>
</gene>
<comment type="caution">
    <text evidence="9">The sequence shown here is derived from an EMBL/GenBank/DDBJ whole genome shotgun (WGS) entry which is preliminary data.</text>
</comment>
<feature type="transmembrane region" description="Helical" evidence="8">
    <location>
        <begin position="140"/>
        <end position="162"/>
    </location>
</feature>
<sequence>MTRAALLLCVLKVLVFPGPDVTSDVSVIYRGWYDVLVTGTFPQDDVTWQYPPAAALAVLSPAVLPFLEYATAFFVLALAADAVTLALLLRGARGAGRSRRGAWMWVAGVPLLGPTVYARYDVMVTAVAVAGLLAAVRHPRAAGALMAFGALLKVWPALLLLAVRRRSAWVSAAVTGVVVAGLFAVLMPGAFAFLGFQRDRGTEVESLGSLVFHVARHHGWEGKVLLNYGSVEFLGPYVSWVSTGALFLTGAALAWLVLWRLTATRFAPHTAADAAFTAVLLFTVTSRVISPQYMVWLVGTAAVCLCFRGSRMGRPAALVLVACPVTTLEFPVWFGHVVASDALGVTLLAVRNGLLVTASLLAARTLWCTTVPTRRRIPTTPGPSWAERTTVSP</sequence>
<feature type="transmembrane region" description="Helical" evidence="8">
    <location>
        <begin position="270"/>
        <end position="287"/>
    </location>
</feature>
<organism evidence="9 10">
    <name type="scientific">Streptomyces gancidicus BKS 13-15</name>
    <dbReference type="NCBI Taxonomy" id="1284664"/>
    <lineage>
        <taxon>Bacteria</taxon>
        <taxon>Bacillati</taxon>
        <taxon>Actinomycetota</taxon>
        <taxon>Actinomycetes</taxon>
        <taxon>Kitasatosporales</taxon>
        <taxon>Streptomycetaceae</taxon>
        <taxon>Streptomyces</taxon>
        <taxon>Streptomyces pseudogriseolus group</taxon>
    </lineage>
</organism>
<evidence type="ECO:0000256" key="6">
    <source>
        <dbReference type="ARBA" id="ARBA00023136"/>
    </source>
</evidence>
<proteinExistence type="inferred from homology"/>
<keyword evidence="10" id="KW-1185">Reference proteome</keyword>